<comment type="caution">
    <text evidence="1">The sequence shown here is derived from an EMBL/GenBank/DDBJ whole genome shotgun (WGS) entry which is preliminary data.</text>
</comment>
<dbReference type="PANTHER" id="PTHR33384:SF52">
    <property type="entry name" value="DUF3741 DOMAIN-CONTAINING PROTEIN"/>
    <property type="match status" value="1"/>
</dbReference>
<gene>
    <name evidence="1" type="ORF">VNO80_08362</name>
</gene>
<keyword evidence="2" id="KW-1185">Reference proteome</keyword>
<dbReference type="PANTHER" id="PTHR33384">
    <property type="entry name" value="EXPRESSED PROTEIN"/>
    <property type="match status" value="1"/>
</dbReference>
<evidence type="ECO:0000313" key="2">
    <source>
        <dbReference type="Proteomes" id="UP001374584"/>
    </source>
</evidence>
<organism evidence="1 2">
    <name type="scientific">Phaseolus coccineus</name>
    <name type="common">Scarlet runner bean</name>
    <name type="synonym">Phaseolus multiflorus</name>
    <dbReference type="NCBI Taxonomy" id="3886"/>
    <lineage>
        <taxon>Eukaryota</taxon>
        <taxon>Viridiplantae</taxon>
        <taxon>Streptophyta</taxon>
        <taxon>Embryophyta</taxon>
        <taxon>Tracheophyta</taxon>
        <taxon>Spermatophyta</taxon>
        <taxon>Magnoliopsida</taxon>
        <taxon>eudicotyledons</taxon>
        <taxon>Gunneridae</taxon>
        <taxon>Pentapetalae</taxon>
        <taxon>rosids</taxon>
        <taxon>fabids</taxon>
        <taxon>Fabales</taxon>
        <taxon>Fabaceae</taxon>
        <taxon>Papilionoideae</taxon>
        <taxon>50 kb inversion clade</taxon>
        <taxon>NPAAA clade</taxon>
        <taxon>indigoferoid/millettioid clade</taxon>
        <taxon>Phaseoleae</taxon>
        <taxon>Phaseolus</taxon>
    </lineage>
</organism>
<sequence>MRLASCFTLNRIVLCTIFPSSRPPSFVDFLVQRIHPQRMNCYNIHQNAFSAREEMRGSLPIANQNGPVFCPKPRRAGVLMNLPILPVKWHLGQQTEGSDSEAGAELLDIVLKRESYSQDFSNQIPSSPPYFCCSPPVRAANPLIQDARFGDEENTLVSTISSPSGLLSPSSASRKGGCARMKFGLKPAAVRVEGFDCLSRDCQNSGIPAVA</sequence>
<dbReference type="EMBL" id="JAYMYR010000003">
    <property type="protein sequence ID" value="KAK7374919.1"/>
    <property type="molecule type" value="Genomic_DNA"/>
</dbReference>
<evidence type="ECO:0000313" key="1">
    <source>
        <dbReference type="EMBL" id="KAK7374919.1"/>
    </source>
</evidence>
<accession>A0AAN9NQZ8</accession>
<dbReference type="AlphaFoldDB" id="A0AAN9NQZ8"/>
<dbReference type="Proteomes" id="UP001374584">
    <property type="component" value="Unassembled WGS sequence"/>
</dbReference>
<proteinExistence type="predicted"/>
<protein>
    <submittedName>
        <fullName evidence="1">Uncharacterized protein</fullName>
    </submittedName>
</protein>
<name>A0AAN9NQZ8_PHACN</name>
<reference evidence="1 2" key="1">
    <citation type="submission" date="2024-01" db="EMBL/GenBank/DDBJ databases">
        <title>The genomes of 5 underutilized Papilionoideae crops provide insights into root nodulation and disease resistanc.</title>
        <authorList>
            <person name="Jiang F."/>
        </authorList>
    </citation>
    <scope>NUCLEOTIDE SEQUENCE [LARGE SCALE GENOMIC DNA]</scope>
    <source>
        <strain evidence="1">JINMINGXINNONG_FW02</strain>
        <tissue evidence="1">Leaves</tissue>
    </source>
</reference>